<feature type="transmembrane region" description="Helical" evidence="7">
    <location>
        <begin position="105"/>
        <end position="126"/>
    </location>
</feature>
<evidence type="ECO:0000313" key="10">
    <source>
        <dbReference type="EMBL" id="GCE00764.1"/>
    </source>
</evidence>
<gene>
    <name evidence="10" type="ORF">EHYA_08490</name>
</gene>
<evidence type="ECO:0000259" key="9">
    <source>
        <dbReference type="PROSITE" id="PS50928"/>
    </source>
</evidence>
<dbReference type="Pfam" id="PF19300">
    <property type="entry name" value="BPD_transp_1_N"/>
    <property type="match status" value="1"/>
</dbReference>
<feature type="region of interest" description="Disordered" evidence="8">
    <location>
        <begin position="310"/>
        <end position="329"/>
    </location>
</feature>
<comment type="similarity">
    <text evidence="7">Belongs to the binding-protein-dependent transport system permease family.</text>
</comment>
<dbReference type="AlphaFoldDB" id="A0A401Z1P4"/>
<reference evidence="10 11" key="1">
    <citation type="submission" date="2018-12" db="EMBL/GenBank/DDBJ databases">
        <title>Draft genome sequence of Embleya hyalina NBRC 13850T.</title>
        <authorList>
            <person name="Komaki H."/>
            <person name="Hosoyama A."/>
            <person name="Kimura A."/>
            <person name="Ichikawa N."/>
            <person name="Tamura T."/>
        </authorList>
    </citation>
    <scope>NUCLEOTIDE SEQUENCE [LARGE SCALE GENOMIC DNA]</scope>
    <source>
        <strain evidence="10 11">NBRC 13850</strain>
    </source>
</reference>
<keyword evidence="6 7" id="KW-0472">Membrane</keyword>
<evidence type="ECO:0000256" key="7">
    <source>
        <dbReference type="RuleBase" id="RU363032"/>
    </source>
</evidence>
<dbReference type="PANTHER" id="PTHR43163">
    <property type="entry name" value="DIPEPTIDE TRANSPORT SYSTEM PERMEASE PROTEIN DPPB-RELATED"/>
    <property type="match status" value="1"/>
</dbReference>
<dbReference type="Proteomes" id="UP000286931">
    <property type="component" value="Unassembled WGS sequence"/>
</dbReference>
<dbReference type="EMBL" id="BIFH01000042">
    <property type="protein sequence ID" value="GCE00764.1"/>
    <property type="molecule type" value="Genomic_DNA"/>
</dbReference>
<evidence type="ECO:0000313" key="11">
    <source>
        <dbReference type="Proteomes" id="UP000286931"/>
    </source>
</evidence>
<evidence type="ECO:0000256" key="2">
    <source>
        <dbReference type="ARBA" id="ARBA00022448"/>
    </source>
</evidence>
<evidence type="ECO:0000256" key="8">
    <source>
        <dbReference type="SAM" id="MobiDB-lite"/>
    </source>
</evidence>
<dbReference type="OrthoDB" id="3543764at2"/>
<dbReference type="CDD" id="cd06261">
    <property type="entry name" value="TM_PBP2"/>
    <property type="match status" value="1"/>
</dbReference>
<dbReference type="InterPro" id="IPR035906">
    <property type="entry name" value="MetI-like_sf"/>
</dbReference>
<sequence length="329" mass="34211">MPTFAGYVARRLLAGVVVLWGAATVTFVALHRVGGDPVDAVVGPGVSPTPSLRRQITEEYGFDQPLIVQYGRWLGRLLGGDLGRSYQLGRPVSAVLADQVRPTCALALSAVLLAGVLAVVTALATAGRGRLVRGLVSGAELAVVSLPSFWVGLLALTFLSFRWHLFPVAGDQGFAALVLPAVTLALPVAGVLAQVLRQSLDEALTQPFVLTVRTRGVPEALVLARHALRHAAIPVVTLAGWVVGSLLGGAVLIETVFARPGLGRVLLAAVGSRDTPVVAAIVLLSAAAFTCANLLVDLVCPALDPRLRTAPATRRTPPMPVTVAKETPA</sequence>
<evidence type="ECO:0000256" key="3">
    <source>
        <dbReference type="ARBA" id="ARBA00022475"/>
    </source>
</evidence>
<keyword evidence="11" id="KW-1185">Reference proteome</keyword>
<organism evidence="10 11">
    <name type="scientific">Embleya hyalina</name>
    <dbReference type="NCBI Taxonomy" id="516124"/>
    <lineage>
        <taxon>Bacteria</taxon>
        <taxon>Bacillati</taxon>
        <taxon>Actinomycetota</taxon>
        <taxon>Actinomycetes</taxon>
        <taxon>Kitasatosporales</taxon>
        <taxon>Streptomycetaceae</taxon>
        <taxon>Embleya</taxon>
    </lineage>
</organism>
<dbReference type="InterPro" id="IPR045621">
    <property type="entry name" value="BPD_transp_1_N"/>
</dbReference>
<dbReference type="Pfam" id="PF00528">
    <property type="entry name" value="BPD_transp_1"/>
    <property type="match status" value="1"/>
</dbReference>
<keyword evidence="3" id="KW-1003">Cell membrane</keyword>
<keyword evidence="4 7" id="KW-0812">Transmembrane</keyword>
<name>A0A401Z1P4_9ACTN</name>
<dbReference type="GO" id="GO:0005886">
    <property type="term" value="C:plasma membrane"/>
    <property type="evidence" value="ECO:0007669"/>
    <property type="project" value="UniProtKB-SubCell"/>
</dbReference>
<evidence type="ECO:0000256" key="4">
    <source>
        <dbReference type="ARBA" id="ARBA00022692"/>
    </source>
</evidence>
<dbReference type="RefSeq" id="WP_126642465.1">
    <property type="nucleotide sequence ID" value="NZ_BIFH01000042.1"/>
</dbReference>
<evidence type="ECO:0000256" key="1">
    <source>
        <dbReference type="ARBA" id="ARBA00004651"/>
    </source>
</evidence>
<protein>
    <submittedName>
        <fullName evidence="10">ABC transporter permease</fullName>
    </submittedName>
</protein>
<dbReference type="Gene3D" id="1.10.3720.10">
    <property type="entry name" value="MetI-like"/>
    <property type="match status" value="1"/>
</dbReference>
<feature type="transmembrane region" description="Helical" evidence="7">
    <location>
        <begin position="277"/>
        <end position="300"/>
    </location>
</feature>
<proteinExistence type="inferred from homology"/>
<feature type="transmembrane region" description="Helical" evidence="7">
    <location>
        <begin position="138"/>
        <end position="161"/>
    </location>
</feature>
<dbReference type="PANTHER" id="PTHR43163:SF6">
    <property type="entry name" value="DIPEPTIDE TRANSPORT SYSTEM PERMEASE PROTEIN DPPB-RELATED"/>
    <property type="match status" value="1"/>
</dbReference>
<feature type="transmembrane region" description="Helical" evidence="7">
    <location>
        <begin position="173"/>
        <end position="196"/>
    </location>
</feature>
<feature type="domain" description="ABC transmembrane type-1" evidence="9">
    <location>
        <begin position="100"/>
        <end position="296"/>
    </location>
</feature>
<dbReference type="InterPro" id="IPR000515">
    <property type="entry name" value="MetI-like"/>
</dbReference>
<comment type="subcellular location">
    <subcellularLocation>
        <location evidence="1 7">Cell membrane</location>
        <topology evidence="1 7">Multi-pass membrane protein</topology>
    </subcellularLocation>
</comment>
<evidence type="ECO:0000256" key="5">
    <source>
        <dbReference type="ARBA" id="ARBA00022989"/>
    </source>
</evidence>
<keyword evidence="2 7" id="KW-0813">Transport</keyword>
<feature type="transmembrane region" description="Helical" evidence="7">
    <location>
        <begin position="12"/>
        <end position="30"/>
    </location>
</feature>
<comment type="caution">
    <text evidence="10">The sequence shown here is derived from an EMBL/GenBank/DDBJ whole genome shotgun (WGS) entry which is preliminary data.</text>
</comment>
<dbReference type="SUPFAM" id="SSF161098">
    <property type="entry name" value="MetI-like"/>
    <property type="match status" value="1"/>
</dbReference>
<evidence type="ECO:0000256" key="6">
    <source>
        <dbReference type="ARBA" id="ARBA00023136"/>
    </source>
</evidence>
<feature type="transmembrane region" description="Helical" evidence="7">
    <location>
        <begin position="235"/>
        <end position="257"/>
    </location>
</feature>
<accession>A0A401Z1P4</accession>
<dbReference type="PROSITE" id="PS50928">
    <property type="entry name" value="ABC_TM1"/>
    <property type="match status" value="1"/>
</dbReference>
<keyword evidence="5 7" id="KW-1133">Transmembrane helix</keyword>
<dbReference type="GO" id="GO:0071916">
    <property type="term" value="F:dipeptide transmembrane transporter activity"/>
    <property type="evidence" value="ECO:0007669"/>
    <property type="project" value="TreeGrafter"/>
</dbReference>